<gene>
    <name evidence="1" type="ORF">GUITHDRAFT_57834</name>
</gene>
<dbReference type="AlphaFoldDB" id="L1J779"/>
<feature type="non-terminal residue" evidence="1">
    <location>
        <position position="1"/>
    </location>
</feature>
<evidence type="ECO:0000313" key="3">
    <source>
        <dbReference type="Proteomes" id="UP000011087"/>
    </source>
</evidence>
<dbReference type="GeneID" id="17301040"/>
<dbReference type="EnsemblProtists" id="EKX44393">
    <property type="protein sequence ID" value="EKX44393"/>
    <property type="gene ID" value="GUITHDRAFT_57834"/>
</dbReference>
<organism evidence="1">
    <name type="scientific">Guillardia theta (strain CCMP2712)</name>
    <name type="common">Cryptophyte</name>
    <dbReference type="NCBI Taxonomy" id="905079"/>
    <lineage>
        <taxon>Eukaryota</taxon>
        <taxon>Cryptophyceae</taxon>
        <taxon>Pyrenomonadales</taxon>
        <taxon>Geminigeraceae</taxon>
        <taxon>Guillardia</taxon>
    </lineage>
</organism>
<dbReference type="HOGENOM" id="CLU_076771_1_0_1"/>
<dbReference type="Proteomes" id="UP000011087">
    <property type="component" value="Unassembled WGS sequence"/>
</dbReference>
<dbReference type="KEGG" id="gtt:GUITHDRAFT_57834"/>
<feature type="non-terminal residue" evidence="1">
    <location>
        <position position="114"/>
    </location>
</feature>
<dbReference type="OMA" id="CRHINNT"/>
<dbReference type="PANTHER" id="PTHR34348">
    <property type="entry name" value="SURFEIT LOCUS PROTEIN 2"/>
    <property type="match status" value="1"/>
</dbReference>
<reference evidence="2" key="3">
    <citation type="submission" date="2015-06" db="UniProtKB">
        <authorList>
            <consortium name="EnsemblProtists"/>
        </authorList>
    </citation>
    <scope>IDENTIFICATION</scope>
</reference>
<reference evidence="3" key="2">
    <citation type="submission" date="2012-11" db="EMBL/GenBank/DDBJ databases">
        <authorList>
            <person name="Kuo A."/>
            <person name="Curtis B.A."/>
            <person name="Tanifuji G."/>
            <person name="Burki F."/>
            <person name="Gruber A."/>
            <person name="Irimia M."/>
            <person name="Maruyama S."/>
            <person name="Arias M.C."/>
            <person name="Ball S.G."/>
            <person name="Gile G.H."/>
            <person name="Hirakawa Y."/>
            <person name="Hopkins J.F."/>
            <person name="Rensing S.A."/>
            <person name="Schmutz J."/>
            <person name="Symeonidi A."/>
            <person name="Elias M."/>
            <person name="Eveleigh R.J."/>
            <person name="Herman E.K."/>
            <person name="Klute M.J."/>
            <person name="Nakayama T."/>
            <person name="Obornik M."/>
            <person name="Reyes-Prieto A."/>
            <person name="Armbrust E.V."/>
            <person name="Aves S.J."/>
            <person name="Beiko R.G."/>
            <person name="Coutinho P."/>
            <person name="Dacks J.B."/>
            <person name="Durnford D.G."/>
            <person name="Fast N.M."/>
            <person name="Green B.R."/>
            <person name="Grisdale C."/>
            <person name="Hempe F."/>
            <person name="Henrissat B."/>
            <person name="Hoppner M.P."/>
            <person name="Ishida K.-I."/>
            <person name="Kim E."/>
            <person name="Koreny L."/>
            <person name="Kroth P.G."/>
            <person name="Liu Y."/>
            <person name="Malik S.-B."/>
            <person name="Maier U.G."/>
            <person name="McRose D."/>
            <person name="Mock T."/>
            <person name="Neilson J.A."/>
            <person name="Onodera N.T."/>
            <person name="Poole A.M."/>
            <person name="Pritham E.J."/>
            <person name="Richards T.A."/>
            <person name="Rocap G."/>
            <person name="Roy S.W."/>
            <person name="Sarai C."/>
            <person name="Schaack S."/>
            <person name="Shirato S."/>
            <person name="Slamovits C.H."/>
            <person name="Spencer D.F."/>
            <person name="Suzuki S."/>
            <person name="Worden A.Z."/>
            <person name="Zauner S."/>
            <person name="Barry K."/>
            <person name="Bell C."/>
            <person name="Bharti A.K."/>
            <person name="Crow J.A."/>
            <person name="Grimwood J."/>
            <person name="Kramer R."/>
            <person name="Lindquist E."/>
            <person name="Lucas S."/>
            <person name="Salamov A."/>
            <person name="McFadden G.I."/>
            <person name="Lane C.E."/>
            <person name="Keeling P.J."/>
            <person name="Gray M.W."/>
            <person name="Grigoriev I.V."/>
            <person name="Archibald J.M."/>
        </authorList>
    </citation>
    <scope>NUCLEOTIDE SEQUENCE</scope>
    <source>
        <strain evidence="3">CCMP2712</strain>
    </source>
</reference>
<dbReference type="PaxDb" id="55529-EKX44393"/>
<evidence type="ECO:0008006" key="4">
    <source>
        <dbReference type="Google" id="ProtNLM"/>
    </source>
</evidence>
<sequence length="114" mass="13471">FINSHPDLEMLENGKCKCKITGHEMLPKKDIVEAHISGKKYRQAKAKQQADEFDWKQYEPNIVQSKKDPTKLFCHLTKTSLNKTPEEIKLHVNGRRFRARLAEREELLARKRER</sequence>
<evidence type="ECO:0000313" key="2">
    <source>
        <dbReference type="EnsemblProtists" id="EKX44393"/>
    </source>
</evidence>
<dbReference type="eggNOG" id="ENOG502QW1X">
    <property type="taxonomic scope" value="Eukaryota"/>
</dbReference>
<dbReference type="EMBL" id="JH993005">
    <property type="protein sequence ID" value="EKX44393.1"/>
    <property type="molecule type" value="Genomic_DNA"/>
</dbReference>
<keyword evidence="3" id="KW-1185">Reference proteome</keyword>
<reference evidence="1 3" key="1">
    <citation type="journal article" date="2012" name="Nature">
        <title>Algal genomes reveal evolutionary mosaicism and the fate of nucleomorphs.</title>
        <authorList>
            <consortium name="DOE Joint Genome Institute"/>
            <person name="Curtis B.A."/>
            <person name="Tanifuji G."/>
            <person name="Burki F."/>
            <person name="Gruber A."/>
            <person name="Irimia M."/>
            <person name="Maruyama S."/>
            <person name="Arias M.C."/>
            <person name="Ball S.G."/>
            <person name="Gile G.H."/>
            <person name="Hirakawa Y."/>
            <person name="Hopkins J.F."/>
            <person name="Kuo A."/>
            <person name="Rensing S.A."/>
            <person name="Schmutz J."/>
            <person name="Symeonidi A."/>
            <person name="Elias M."/>
            <person name="Eveleigh R.J."/>
            <person name="Herman E.K."/>
            <person name="Klute M.J."/>
            <person name="Nakayama T."/>
            <person name="Obornik M."/>
            <person name="Reyes-Prieto A."/>
            <person name="Armbrust E.V."/>
            <person name="Aves S.J."/>
            <person name="Beiko R.G."/>
            <person name="Coutinho P."/>
            <person name="Dacks J.B."/>
            <person name="Durnford D.G."/>
            <person name="Fast N.M."/>
            <person name="Green B.R."/>
            <person name="Grisdale C.J."/>
            <person name="Hempel F."/>
            <person name="Henrissat B."/>
            <person name="Hoppner M.P."/>
            <person name="Ishida K."/>
            <person name="Kim E."/>
            <person name="Koreny L."/>
            <person name="Kroth P.G."/>
            <person name="Liu Y."/>
            <person name="Malik S.B."/>
            <person name="Maier U.G."/>
            <person name="McRose D."/>
            <person name="Mock T."/>
            <person name="Neilson J.A."/>
            <person name="Onodera N.T."/>
            <person name="Poole A.M."/>
            <person name="Pritham E.J."/>
            <person name="Richards T.A."/>
            <person name="Rocap G."/>
            <person name="Roy S.W."/>
            <person name="Sarai C."/>
            <person name="Schaack S."/>
            <person name="Shirato S."/>
            <person name="Slamovits C.H."/>
            <person name="Spencer D.F."/>
            <person name="Suzuki S."/>
            <person name="Worden A.Z."/>
            <person name="Zauner S."/>
            <person name="Barry K."/>
            <person name="Bell C."/>
            <person name="Bharti A.K."/>
            <person name="Crow J.A."/>
            <person name="Grimwood J."/>
            <person name="Kramer R."/>
            <person name="Lindquist E."/>
            <person name="Lucas S."/>
            <person name="Salamov A."/>
            <person name="McFadden G.I."/>
            <person name="Lane C.E."/>
            <person name="Keeling P.J."/>
            <person name="Gray M.W."/>
            <person name="Grigoriev I.V."/>
            <person name="Archibald J.M."/>
        </authorList>
    </citation>
    <scope>NUCLEOTIDE SEQUENCE</scope>
    <source>
        <strain evidence="1 3">CCMP2712</strain>
    </source>
</reference>
<dbReference type="Pfam" id="PF05477">
    <property type="entry name" value="SURF2"/>
    <property type="match status" value="1"/>
</dbReference>
<protein>
    <recommendedName>
        <fullName evidence="4">Surfeit locus protein 2</fullName>
    </recommendedName>
</protein>
<dbReference type="STRING" id="905079.L1J779"/>
<evidence type="ECO:0000313" key="1">
    <source>
        <dbReference type="EMBL" id="EKX44393.1"/>
    </source>
</evidence>
<accession>L1J779</accession>
<proteinExistence type="predicted"/>
<dbReference type="PANTHER" id="PTHR34348:SF1">
    <property type="entry name" value="SURFEIT LOCUS PROTEIN 2"/>
    <property type="match status" value="1"/>
</dbReference>
<dbReference type="RefSeq" id="XP_005831373.1">
    <property type="nucleotide sequence ID" value="XM_005831316.1"/>
</dbReference>
<dbReference type="InterPro" id="IPR008833">
    <property type="entry name" value="Surf2"/>
</dbReference>
<dbReference type="OrthoDB" id="127285at2759"/>
<name>L1J779_GUITC</name>